<feature type="domain" description="OmpR/PhoB-type" evidence="9">
    <location>
        <begin position="135"/>
        <end position="236"/>
    </location>
</feature>
<dbReference type="InterPro" id="IPR036388">
    <property type="entry name" value="WH-like_DNA-bd_sf"/>
</dbReference>
<dbReference type="PANTHER" id="PTHR48111">
    <property type="entry name" value="REGULATOR OF RPOS"/>
    <property type="match status" value="1"/>
</dbReference>
<evidence type="ECO:0000256" key="3">
    <source>
        <dbReference type="ARBA" id="ARBA00023015"/>
    </source>
</evidence>
<protein>
    <submittedName>
        <fullName evidence="10">DNA-binding response regulator</fullName>
    </submittedName>
</protein>
<keyword evidence="4 7" id="KW-0238">DNA-binding</keyword>
<proteinExistence type="predicted"/>
<evidence type="ECO:0000259" key="8">
    <source>
        <dbReference type="PROSITE" id="PS50110"/>
    </source>
</evidence>
<feature type="domain" description="Response regulatory" evidence="8">
    <location>
        <begin position="6"/>
        <end position="120"/>
    </location>
</feature>
<dbReference type="InterPro" id="IPR001867">
    <property type="entry name" value="OmpR/PhoB-type_DNA-bd"/>
</dbReference>
<gene>
    <name evidence="10" type="ORF">D1639_01890</name>
</gene>
<dbReference type="SMART" id="SM00448">
    <property type="entry name" value="REC"/>
    <property type="match status" value="1"/>
</dbReference>
<dbReference type="GO" id="GO:0032993">
    <property type="term" value="C:protein-DNA complex"/>
    <property type="evidence" value="ECO:0007669"/>
    <property type="project" value="TreeGrafter"/>
</dbReference>
<dbReference type="Pfam" id="PF00486">
    <property type="entry name" value="Trans_reg_C"/>
    <property type="match status" value="1"/>
</dbReference>
<dbReference type="SUPFAM" id="SSF52172">
    <property type="entry name" value="CheY-like"/>
    <property type="match status" value="1"/>
</dbReference>
<dbReference type="PROSITE" id="PS50110">
    <property type="entry name" value="RESPONSE_REGULATORY"/>
    <property type="match status" value="1"/>
</dbReference>
<sequence>MEKRARVLVADDDRSLRQAVAAILERASYEVICAEDGEAALRLFDDERPDAIILDIMMPRLDGFQVCERIRQRDGATPILVLSAKGDFVDKRLGFSFGVNDYLTKPFSEAELLMRLKNILSAGGAVSRVVSPKPKSVRSLFDGDLQIDLQRCEVKVEGSAVALTIKEYQILTLLSEQPGKVYSRDEISRQVWGPEYDPQTVGVPVHIRHIREKIERDPSNPRFLQTAWRFGYRLGD</sequence>
<evidence type="ECO:0000256" key="5">
    <source>
        <dbReference type="ARBA" id="ARBA00023163"/>
    </source>
</evidence>
<organism evidence="10">
    <name type="scientific">Muribaculaceae bacterium Z82</name>
    <dbReference type="NCBI Taxonomy" id="2304548"/>
    <lineage>
        <taxon>Bacteria</taxon>
        <taxon>Pseudomonadati</taxon>
        <taxon>Bacteroidota</taxon>
        <taxon>Bacteroidia</taxon>
        <taxon>Bacteroidales</taxon>
        <taxon>Muribaculaceae</taxon>
    </lineage>
</organism>
<dbReference type="Pfam" id="PF00072">
    <property type="entry name" value="Response_reg"/>
    <property type="match status" value="1"/>
</dbReference>
<dbReference type="Gene3D" id="3.40.50.2300">
    <property type="match status" value="1"/>
</dbReference>
<dbReference type="GO" id="GO:0006355">
    <property type="term" value="P:regulation of DNA-templated transcription"/>
    <property type="evidence" value="ECO:0007669"/>
    <property type="project" value="InterPro"/>
</dbReference>
<name>A0A7C9N840_9BACT</name>
<evidence type="ECO:0000256" key="1">
    <source>
        <dbReference type="ARBA" id="ARBA00022553"/>
    </source>
</evidence>
<dbReference type="AlphaFoldDB" id="A0A7C9N840"/>
<evidence type="ECO:0000256" key="6">
    <source>
        <dbReference type="PROSITE-ProRule" id="PRU00169"/>
    </source>
</evidence>
<feature type="DNA-binding region" description="OmpR/PhoB-type" evidence="7">
    <location>
        <begin position="135"/>
        <end position="236"/>
    </location>
</feature>
<dbReference type="SUPFAM" id="SSF46894">
    <property type="entry name" value="C-terminal effector domain of the bipartite response regulators"/>
    <property type="match status" value="1"/>
</dbReference>
<evidence type="ECO:0000256" key="2">
    <source>
        <dbReference type="ARBA" id="ARBA00023012"/>
    </source>
</evidence>
<dbReference type="PANTHER" id="PTHR48111:SF1">
    <property type="entry name" value="TWO-COMPONENT RESPONSE REGULATOR ORR33"/>
    <property type="match status" value="1"/>
</dbReference>
<dbReference type="CDD" id="cd00383">
    <property type="entry name" value="trans_reg_C"/>
    <property type="match status" value="1"/>
</dbReference>
<accession>A0A7C9N840</accession>
<dbReference type="InterPro" id="IPR016032">
    <property type="entry name" value="Sig_transdc_resp-reg_C-effctor"/>
</dbReference>
<dbReference type="PROSITE" id="PS51755">
    <property type="entry name" value="OMPR_PHOB"/>
    <property type="match status" value="1"/>
</dbReference>
<dbReference type="FunFam" id="3.40.50.2300:FF:000001">
    <property type="entry name" value="DNA-binding response regulator PhoB"/>
    <property type="match status" value="1"/>
</dbReference>
<evidence type="ECO:0000256" key="4">
    <source>
        <dbReference type="ARBA" id="ARBA00023125"/>
    </source>
</evidence>
<reference evidence="10" key="1">
    <citation type="submission" date="2018-08" db="EMBL/GenBank/DDBJ databases">
        <title>Murine metabolic-syndrome-specific gut microbial biobank.</title>
        <authorList>
            <person name="Liu C."/>
        </authorList>
    </citation>
    <scope>NUCLEOTIDE SEQUENCE [LARGE SCALE GENOMIC DNA]</scope>
    <source>
        <strain evidence="10">Z82</strain>
    </source>
</reference>
<keyword evidence="5" id="KW-0804">Transcription</keyword>
<dbReference type="GO" id="GO:0000156">
    <property type="term" value="F:phosphorelay response regulator activity"/>
    <property type="evidence" value="ECO:0007669"/>
    <property type="project" value="TreeGrafter"/>
</dbReference>
<feature type="modified residue" description="4-aspartylphosphate" evidence="6">
    <location>
        <position position="55"/>
    </location>
</feature>
<keyword evidence="1 6" id="KW-0597">Phosphoprotein</keyword>
<keyword evidence="2" id="KW-0902">Two-component regulatory system</keyword>
<dbReference type="EMBL" id="QWKH01000007">
    <property type="protein sequence ID" value="NBI33805.1"/>
    <property type="molecule type" value="Genomic_DNA"/>
</dbReference>
<comment type="caution">
    <text evidence="10">The sequence shown here is derived from an EMBL/GenBank/DDBJ whole genome shotgun (WGS) entry which is preliminary data.</text>
</comment>
<dbReference type="GO" id="GO:0005829">
    <property type="term" value="C:cytosol"/>
    <property type="evidence" value="ECO:0007669"/>
    <property type="project" value="TreeGrafter"/>
</dbReference>
<dbReference type="GO" id="GO:0000976">
    <property type="term" value="F:transcription cis-regulatory region binding"/>
    <property type="evidence" value="ECO:0007669"/>
    <property type="project" value="TreeGrafter"/>
</dbReference>
<evidence type="ECO:0000313" key="10">
    <source>
        <dbReference type="EMBL" id="NBI33805.1"/>
    </source>
</evidence>
<dbReference type="InterPro" id="IPR039420">
    <property type="entry name" value="WalR-like"/>
</dbReference>
<keyword evidence="3" id="KW-0805">Transcription regulation</keyword>
<dbReference type="CDD" id="cd17574">
    <property type="entry name" value="REC_OmpR"/>
    <property type="match status" value="1"/>
</dbReference>
<dbReference type="InterPro" id="IPR001789">
    <property type="entry name" value="Sig_transdc_resp-reg_receiver"/>
</dbReference>
<evidence type="ECO:0000256" key="7">
    <source>
        <dbReference type="PROSITE-ProRule" id="PRU01091"/>
    </source>
</evidence>
<dbReference type="InterPro" id="IPR011006">
    <property type="entry name" value="CheY-like_superfamily"/>
</dbReference>
<dbReference type="SMART" id="SM00862">
    <property type="entry name" value="Trans_reg_C"/>
    <property type="match status" value="1"/>
</dbReference>
<dbReference type="Gene3D" id="1.10.10.10">
    <property type="entry name" value="Winged helix-like DNA-binding domain superfamily/Winged helix DNA-binding domain"/>
    <property type="match status" value="1"/>
</dbReference>
<evidence type="ECO:0000259" key="9">
    <source>
        <dbReference type="PROSITE" id="PS51755"/>
    </source>
</evidence>